<name>A0A557QW02_9RHOO</name>
<accession>A0A557QW02</accession>
<comment type="caution">
    <text evidence="1">The sequence shown here is derived from an EMBL/GenBank/DDBJ whole genome shotgun (WGS) entry which is preliminary data.</text>
</comment>
<dbReference type="SUPFAM" id="SSF51182">
    <property type="entry name" value="RmlC-like cupins"/>
    <property type="match status" value="1"/>
</dbReference>
<keyword evidence="2" id="KW-1185">Reference proteome</keyword>
<evidence type="ECO:0000313" key="2">
    <source>
        <dbReference type="Proteomes" id="UP000319502"/>
    </source>
</evidence>
<dbReference type="AlphaFoldDB" id="A0A557QW02"/>
<reference evidence="1 2" key="1">
    <citation type="submission" date="2019-07" db="EMBL/GenBank/DDBJ databases">
        <title>The pathways for chlorine oxyanion respiration interact through the shared metabolite chlorate.</title>
        <authorList>
            <person name="Barnum T.P."/>
            <person name="Cheng Y."/>
            <person name="Hill K.A."/>
            <person name="Lucas L.N."/>
            <person name="Carlson H.K."/>
            <person name="Coates J.D."/>
        </authorList>
    </citation>
    <scope>NUCLEOTIDE SEQUENCE [LARGE SCALE GENOMIC DNA]</scope>
    <source>
        <strain evidence="1 2">SFB-3</strain>
    </source>
</reference>
<dbReference type="OrthoDB" id="512358at2"/>
<sequence length="131" mass="14383">MSPSAPKLAEVFAVLNPDLSVNTVPVTPSIYTDLDTNFDHFKGRVLISEYAFTTDWPTWERHPAGDEVVVLLAGQVEMVLRTADGDEIICLDQPGKYVVVPAGTWHTARTSVPTRMLFVTPGEGTENRAEP</sequence>
<gene>
    <name evidence="1" type="ORF">FHP91_10815</name>
</gene>
<proteinExistence type="predicted"/>
<dbReference type="EMBL" id="VMNK01000008">
    <property type="protein sequence ID" value="TVO57069.1"/>
    <property type="molecule type" value="Genomic_DNA"/>
</dbReference>
<protein>
    <submittedName>
        <fullName evidence="1">Cupin domain-containing protein</fullName>
    </submittedName>
</protein>
<dbReference type="InterPro" id="IPR014710">
    <property type="entry name" value="RmlC-like_jellyroll"/>
</dbReference>
<evidence type="ECO:0000313" key="1">
    <source>
        <dbReference type="EMBL" id="TVO57069.1"/>
    </source>
</evidence>
<dbReference type="InterPro" id="IPR011051">
    <property type="entry name" value="RmlC_Cupin_sf"/>
</dbReference>
<dbReference type="Proteomes" id="UP000319502">
    <property type="component" value="Unassembled WGS sequence"/>
</dbReference>
<dbReference type="Gene3D" id="2.60.120.10">
    <property type="entry name" value="Jelly Rolls"/>
    <property type="match status" value="1"/>
</dbReference>
<dbReference type="RefSeq" id="WP_144309618.1">
    <property type="nucleotide sequence ID" value="NZ_VMNK01000008.1"/>
</dbReference>
<organism evidence="1 2">
    <name type="scientific">Denitromonas halophila</name>
    <dbReference type="NCBI Taxonomy" id="1629404"/>
    <lineage>
        <taxon>Bacteria</taxon>
        <taxon>Pseudomonadati</taxon>
        <taxon>Pseudomonadota</taxon>
        <taxon>Betaproteobacteria</taxon>
        <taxon>Rhodocyclales</taxon>
        <taxon>Zoogloeaceae</taxon>
        <taxon>Denitromonas</taxon>
    </lineage>
</organism>